<evidence type="ECO:0000256" key="10">
    <source>
        <dbReference type="ARBA" id="ARBA00023136"/>
    </source>
</evidence>
<evidence type="ECO:0000256" key="11">
    <source>
        <dbReference type="ARBA" id="ARBA00023303"/>
    </source>
</evidence>
<evidence type="ECO:0000256" key="13">
    <source>
        <dbReference type="SAM" id="Coils"/>
    </source>
</evidence>
<evidence type="ECO:0000256" key="2">
    <source>
        <dbReference type="ARBA" id="ARBA00015897"/>
    </source>
</evidence>
<evidence type="ECO:0000256" key="4">
    <source>
        <dbReference type="ARBA" id="ARBA00022475"/>
    </source>
</evidence>
<evidence type="ECO:0000256" key="6">
    <source>
        <dbReference type="ARBA" id="ARBA00022882"/>
    </source>
</evidence>
<dbReference type="InterPro" id="IPR031846">
    <property type="entry name" value="Hvcn1"/>
</dbReference>
<feature type="transmembrane region" description="Helical" evidence="14">
    <location>
        <begin position="52"/>
        <end position="73"/>
    </location>
</feature>
<dbReference type="InterPro" id="IPR005821">
    <property type="entry name" value="Ion_trans_dom"/>
</dbReference>
<feature type="transmembrane region" description="Helical" evidence="14">
    <location>
        <begin position="93"/>
        <end position="112"/>
    </location>
</feature>
<keyword evidence="4" id="KW-1003">Cell membrane</keyword>
<dbReference type="RefSeq" id="XP_065672401.1">
    <property type="nucleotide sequence ID" value="XM_065816329.1"/>
</dbReference>
<evidence type="ECO:0000256" key="5">
    <source>
        <dbReference type="ARBA" id="ARBA00022692"/>
    </source>
</evidence>
<evidence type="ECO:0000313" key="17">
    <source>
        <dbReference type="RefSeq" id="XP_065672401.1"/>
    </source>
</evidence>
<evidence type="ECO:0000256" key="1">
    <source>
        <dbReference type="ARBA" id="ARBA00004651"/>
    </source>
</evidence>
<keyword evidence="11" id="KW-0407">Ion channel</keyword>
<evidence type="ECO:0000313" key="16">
    <source>
        <dbReference type="Proteomes" id="UP001652625"/>
    </source>
</evidence>
<dbReference type="Pfam" id="PF00520">
    <property type="entry name" value="Ion_trans"/>
    <property type="match status" value="1"/>
</dbReference>
<accession>A0ABM4DDB8</accession>
<reference evidence="17" key="1">
    <citation type="submission" date="2025-08" db="UniProtKB">
        <authorList>
            <consortium name="RefSeq"/>
        </authorList>
    </citation>
    <scope>IDENTIFICATION</scope>
</reference>
<feature type="transmembrane region" description="Helical" evidence="14">
    <location>
        <begin position="124"/>
        <end position="145"/>
    </location>
</feature>
<keyword evidence="5 14" id="KW-0812">Transmembrane</keyword>
<organism evidence="16 17">
    <name type="scientific">Hydra vulgaris</name>
    <name type="common">Hydra</name>
    <name type="synonym">Hydra attenuata</name>
    <dbReference type="NCBI Taxonomy" id="6087"/>
    <lineage>
        <taxon>Eukaryota</taxon>
        <taxon>Metazoa</taxon>
        <taxon>Cnidaria</taxon>
        <taxon>Hydrozoa</taxon>
        <taxon>Hydroidolina</taxon>
        <taxon>Anthoathecata</taxon>
        <taxon>Aplanulata</taxon>
        <taxon>Hydridae</taxon>
        <taxon>Hydra</taxon>
    </lineage>
</organism>
<keyword evidence="6" id="KW-0851">Voltage-gated channel</keyword>
<sequence length="230" mass="26382">MKDDSKVNLSDAEVLEYSDIIVEEKPLNNKSDVNKTACIRQKLGFVIHHHNFQIIICLLVLLDIAIVVTEIMLESVNNNENHKVEKAEKILHYVSLSILTLFMLELVIKIFAMGIEFFKQKFEIFDGLVITISFFLDIFLSSGGLKFGVEFLIILRLWRITRVISGIISSIKKTAAEKERKLAAEKETLETENKMLLQQINTQKDEIMFLKELLNKSGIDENIIKPKDEA</sequence>
<dbReference type="GeneID" id="101236972"/>
<dbReference type="SUPFAM" id="SSF81324">
    <property type="entry name" value="Voltage-gated potassium channels"/>
    <property type="match status" value="1"/>
</dbReference>
<keyword evidence="9" id="KW-0406">Ion transport</keyword>
<evidence type="ECO:0000256" key="7">
    <source>
        <dbReference type="ARBA" id="ARBA00022989"/>
    </source>
</evidence>
<dbReference type="PANTHER" id="PTHR46480">
    <property type="entry name" value="F20B24.22"/>
    <property type="match status" value="1"/>
</dbReference>
<evidence type="ECO:0000256" key="12">
    <source>
        <dbReference type="ARBA" id="ARBA00031989"/>
    </source>
</evidence>
<evidence type="ECO:0000256" key="14">
    <source>
        <dbReference type="SAM" id="Phobius"/>
    </source>
</evidence>
<evidence type="ECO:0000256" key="9">
    <source>
        <dbReference type="ARBA" id="ARBA00023065"/>
    </source>
</evidence>
<keyword evidence="10 14" id="KW-0472">Membrane</keyword>
<dbReference type="Proteomes" id="UP001652625">
    <property type="component" value="Chromosome 13"/>
</dbReference>
<evidence type="ECO:0000256" key="8">
    <source>
        <dbReference type="ARBA" id="ARBA00023054"/>
    </source>
</evidence>
<proteinExistence type="predicted"/>
<evidence type="ECO:0000256" key="3">
    <source>
        <dbReference type="ARBA" id="ARBA00022448"/>
    </source>
</evidence>
<dbReference type="PANTHER" id="PTHR46480:SF1">
    <property type="entry name" value="VOLTAGE-GATED HYDROGEN CHANNEL 1"/>
    <property type="match status" value="1"/>
</dbReference>
<protein>
    <recommendedName>
        <fullName evidence="2">Voltage-gated hydrogen channel 1</fullName>
    </recommendedName>
    <alternativeName>
        <fullName evidence="12">Hydrogen voltage-gated channel 1</fullName>
    </alternativeName>
</protein>
<keyword evidence="7 14" id="KW-1133">Transmembrane helix</keyword>
<dbReference type="Gene3D" id="1.20.120.350">
    <property type="entry name" value="Voltage-gated potassium channels. Chain C"/>
    <property type="match status" value="1"/>
</dbReference>
<comment type="subcellular location">
    <subcellularLocation>
        <location evidence="1">Cell membrane</location>
        <topology evidence="1">Multi-pass membrane protein</topology>
    </subcellularLocation>
</comment>
<evidence type="ECO:0000259" key="15">
    <source>
        <dbReference type="Pfam" id="PF00520"/>
    </source>
</evidence>
<keyword evidence="8 13" id="KW-0175">Coiled coil</keyword>
<dbReference type="InterPro" id="IPR027359">
    <property type="entry name" value="Volt_channel_dom_sf"/>
</dbReference>
<feature type="domain" description="Ion transport" evidence="15">
    <location>
        <begin position="50"/>
        <end position="165"/>
    </location>
</feature>
<name>A0ABM4DDB8_HYDVU</name>
<feature type="coiled-coil region" evidence="13">
    <location>
        <begin position="168"/>
        <end position="206"/>
    </location>
</feature>
<keyword evidence="3" id="KW-0813">Transport</keyword>
<gene>
    <name evidence="17" type="primary">LOC101236972</name>
</gene>
<keyword evidence="16" id="KW-1185">Reference proteome</keyword>